<comment type="caution">
    <text evidence="2">The sequence shown here is derived from an EMBL/GenBank/DDBJ whole genome shotgun (WGS) entry which is preliminary data.</text>
</comment>
<sequence>MEINPARSMRGPTPVLPPVTRFPSVHFPRSPRLTRMERPRALLDSMTVCKCSPSQFRRSQPTPMENAERLVPVGLMLPRGEDHQVPRPSPHRSTACHRPKQMPAQPPVEPVRGGIRCPARPKKLLTPVPPNFGCLTNSQNGNGARR</sequence>
<feature type="compositionally biased region" description="Polar residues" evidence="1">
    <location>
        <begin position="134"/>
        <end position="146"/>
    </location>
</feature>
<evidence type="ECO:0000256" key="1">
    <source>
        <dbReference type="SAM" id="MobiDB-lite"/>
    </source>
</evidence>
<dbReference type="EMBL" id="AZST01000269">
    <property type="protein sequence ID" value="KEP50264.1"/>
    <property type="molecule type" value="Genomic_DNA"/>
</dbReference>
<proteinExistence type="predicted"/>
<feature type="region of interest" description="Disordered" evidence="1">
    <location>
        <begin position="79"/>
        <end position="146"/>
    </location>
</feature>
<accession>A0A074RTT8</accession>
<dbReference type="AlphaFoldDB" id="A0A074RTT8"/>
<organism evidence="2 3">
    <name type="scientific">Rhizoctonia solani 123E</name>
    <dbReference type="NCBI Taxonomy" id="1423351"/>
    <lineage>
        <taxon>Eukaryota</taxon>
        <taxon>Fungi</taxon>
        <taxon>Dikarya</taxon>
        <taxon>Basidiomycota</taxon>
        <taxon>Agaricomycotina</taxon>
        <taxon>Agaricomycetes</taxon>
        <taxon>Cantharellales</taxon>
        <taxon>Ceratobasidiaceae</taxon>
        <taxon>Rhizoctonia</taxon>
    </lineage>
</organism>
<gene>
    <name evidence="2" type="ORF">V565_083120</name>
</gene>
<protein>
    <submittedName>
        <fullName evidence="2">Uncharacterized protein</fullName>
    </submittedName>
</protein>
<dbReference type="Proteomes" id="UP000027456">
    <property type="component" value="Unassembled WGS sequence"/>
</dbReference>
<dbReference type="HOGENOM" id="CLU_1778514_0_0_1"/>
<name>A0A074RTT8_9AGAM</name>
<evidence type="ECO:0000313" key="3">
    <source>
        <dbReference type="Proteomes" id="UP000027456"/>
    </source>
</evidence>
<evidence type="ECO:0000313" key="2">
    <source>
        <dbReference type="EMBL" id="KEP50264.1"/>
    </source>
</evidence>
<reference evidence="2 3" key="1">
    <citation type="submission" date="2013-12" db="EMBL/GenBank/DDBJ databases">
        <authorList>
            <person name="Cubeta M."/>
            <person name="Pakala S."/>
            <person name="Fedorova N."/>
            <person name="Thomas E."/>
            <person name="Dean R."/>
            <person name="Jabaji S."/>
            <person name="Neate S."/>
            <person name="Toda T."/>
            <person name="Tavantzis S."/>
            <person name="Vilgalys R."/>
            <person name="Bharathan N."/>
            <person name="Pakala S."/>
            <person name="Losada L.S."/>
            <person name="Zafar N."/>
            <person name="Nierman W."/>
        </authorList>
    </citation>
    <scope>NUCLEOTIDE SEQUENCE [LARGE SCALE GENOMIC DNA]</scope>
    <source>
        <strain evidence="2 3">123E</strain>
    </source>
</reference>
<keyword evidence="3" id="KW-1185">Reference proteome</keyword>